<name>A0A848KY06_9ACTN</name>
<protein>
    <submittedName>
        <fullName evidence="1">Uncharacterized protein</fullName>
    </submittedName>
</protein>
<comment type="caution">
    <text evidence="1">The sequence shown here is derived from an EMBL/GenBank/DDBJ whole genome shotgun (WGS) entry which is preliminary data.</text>
</comment>
<dbReference type="SUPFAM" id="SSF52096">
    <property type="entry name" value="ClpP/crotonase"/>
    <property type="match status" value="1"/>
</dbReference>
<keyword evidence="2" id="KW-1185">Reference proteome</keyword>
<dbReference type="RefSeq" id="WP_170196046.1">
    <property type="nucleotide sequence ID" value="NZ_JABBNB010000024.1"/>
</dbReference>
<reference evidence="1 2" key="1">
    <citation type="submission" date="2020-04" db="EMBL/GenBank/DDBJ databases">
        <title>Gordonia sp. nov. TBRC 11910.</title>
        <authorList>
            <person name="Suriyachadkun C."/>
        </authorList>
    </citation>
    <scope>NUCLEOTIDE SEQUENCE [LARGE SCALE GENOMIC DNA]</scope>
    <source>
        <strain evidence="1 2">TBRC 11910</strain>
    </source>
</reference>
<sequence>MTVSEIDALECQRPAAKVARLVLGDARVLYDFDDALDRIGHDDAVSVIIVATPAGCAAPDAPSAIGDEMYARIGERCRRLRKPVIAEVHGSCPPAVVRGCDLAVFARGAATLDDVDLFDAGARRARRLLFSAGFDDASALDALGHVVPDVDVESSTLRLASRIAAQPLFVLTLLKEAFTAVVDSRGSRAGLSSRATDFDSPPHIPRR</sequence>
<dbReference type="AlphaFoldDB" id="A0A848KY06"/>
<evidence type="ECO:0000313" key="1">
    <source>
        <dbReference type="EMBL" id="NMO03540.1"/>
    </source>
</evidence>
<dbReference type="Proteomes" id="UP000550729">
    <property type="component" value="Unassembled WGS sequence"/>
</dbReference>
<proteinExistence type="predicted"/>
<dbReference type="InterPro" id="IPR029045">
    <property type="entry name" value="ClpP/crotonase-like_dom_sf"/>
</dbReference>
<dbReference type="Gene3D" id="3.90.226.10">
    <property type="entry name" value="2-enoyl-CoA Hydratase, Chain A, domain 1"/>
    <property type="match status" value="2"/>
</dbReference>
<dbReference type="EMBL" id="JABBNB010000024">
    <property type="protein sequence ID" value="NMO03540.1"/>
    <property type="molecule type" value="Genomic_DNA"/>
</dbReference>
<evidence type="ECO:0000313" key="2">
    <source>
        <dbReference type="Proteomes" id="UP000550729"/>
    </source>
</evidence>
<gene>
    <name evidence="1" type="ORF">HH308_20190</name>
</gene>
<accession>A0A848KY06</accession>
<organism evidence="1 2">
    <name type="scientific">Gordonia asplenii</name>
    <dbReference type="NCBI Taxonomy" id="2725283"/>
    <lineage>
        <taxon>Bacteria</taxon>
        <taxon>Bacillati</taxon>
        <taxon>Actinomycetota</taxon>
        <taxon>Actinomycetes</taxon>
        <taxon>Mycobacteriales</taxon>
        <taxon>Gordoniaceae</taxon>
        <taxon>Gordonia</taxon>
    </lineage>
</organism>